<dbReference type="EMBL" id="QEKO01000009">
    <property type="protein sequence ID" value="PVY60388.1"/>
    <property type="molecule type" value="Genomic_DNA"/>
</dbReference>
<gene>
    <name evidence="1" type="ORF">C7440_3631</name>
</gene>
<accession>A0A2U1CHJ0</accession>
<sequence length="35" mass="3937">MSTHISNVRPEPDQVLVDIVDYVLNHPIDSALAYD</sequence>
<proteinExistence type="predicted"/>
<name>A0A2U1CHJ0_9BURK</name>
<protein>
    <submittedName>
        <fullName evidence="1">Uncharacterized protein</fullName>
    </submittedName>
</protein>
<evidence type="ECO:0000313" key="1">
    <source>
        <dbReference type="EMBL" id="PVY60388.1"/>
    </source>
</evidence>
<keyword evidence="2" id="KW-1185">Reference proteome</keyword>
<feature type="non-terminal residue" evidence="1">
    <location>
        <position position="35"/>
    </location>
</feature>
<reference evidence="1 2" key="1">
    <citation type="submission" date="2018-04" db="EMBL/GenBank/DDBJ databases">
        <title>Genomic Encyclopedia of Type Strains, Phase IV (KMG-IV): sequencing the most valuable type-strain genomes for metagenomic binning, comparative biology and taxonomic classification.</title>
        <authorList>
            <person name="Goeker M."/>
        </authorList>
    </citation>
    <scope>NUCLEOTIDE SEQUENCE [LARGE SCALE GENOMIC DNA]</scope>
    <source>
        <strain evidence="1 2">DSM 10065</strain>
    </source>
</reference>
<dbReference type="Proteomes" id="UP000246145">
    <property type="component" value="Unassembled WGS sequence"/>
</dbReference>
<comment type="caution">
    <text evidence="1">The sequence shown here is derived from an EMBL/GenBank/DDBJ whole genome shotgun (WGS) entry which is preliminary data.</text>
</comment>
<evidence type="ECO:0000313" key="2">
    <source>
        <dbReference type="Proteomes" id="UP000246145"/>
    </source>
</evidence>
<dbReference type="AlphaFoldDB" id="A0A2U1CHJ0"/>
<organism evidence="1 2">
    <name type="scientific">Pusillimonas noertemannii</name>
    <dbReference type="NCBI Taxonomy" id="305977"/>
    <lineage>
        <taxon>Bacteria</taxon>
        <taxon>Pseudomonadati</taxon>
        <taxon>Pseudomonadota</taxon>
        <taxon>Betaproteobacteria</taxon>
        <taxon>Burkholderiales</taxon>
        <taxon>Alcaligenaceae</taxon>
        <taxon>Pusillimonas</taxon>
    </lineage>
</organism>